<dbReference type="OrthoDB" id="2588159at2759"/>
<dbReference type="InterPro" id="IPR053161">
    <property type="entry name" value="Ulvan_degrading_GH"/>
</dbReference>
<dbReference type="AlphaFoldDB" id="A0A9P6G7G9"/>
<dbReference type="EMBL" id="WJXW01000017">
    <property type="protein sequence ID" value="KAF9729154.1"/>
    <property type="molecule type" value="Genomic_DNA"/>
</dbReference>
<evidence type="ECO:0000313" key="1">
    <source>
        <dbReference type="EMBL" id="KAF9729154.1"/>
    </source>
</evidence>
<dbReference type="Proteomes" id="UP000756921">
    <property type="component" value="Unassembled WGS sequence"/>
</dbReference>
<organism evidence="1 2">
    <name type="scientific">Paraphaeosphaeria minitans</name>
    <dbReference type="NCBI Taxonomy" id="565426"/>
    <lineage>
        <taxon>Eukaryota</taxon>
        <taxon>Fungi</taxon>
        <taxon>Dikarya</taxon>
        <taxon>Ascomycota</taxon>
        <taxon>Pezizomycotina</taxon>
        <taxon>Dothideomycetes</taxon>
        <taxon>Pleosporomycetidae</taxon>
        <taxon>Pleosporales</taxon>
        <taxon>Massarineae</taxon>
        <taxon>Didymosphaeriaceae</taxon>
        <taxon>Paraphaeosphaeria</taxon>
    </lineage>
</organism>
<keyword evidence="2" id="KW-1185">Reference proteome</keyword>
<feature type="non-terminal residue" evidence="1">
    <location>
        <position position="1"/>
    </location>
</feature>
<protein>
    <submittedName>
        <fullName evidence="1">Uncharacterized protein</fullName>
    </submittedName>
</protein>
<evidence type="ECO:0000313" key="2">
    <source>
        <dbReference type="Proteomes" id="UP000756921"/>
    </source>
</evidence>
<dbReference type="PANTHER" id="PTHR36848">
    <property type="entry name" value="DNA-BINDING PROTEIN (PUTATIVE SECRETED PROTEIN)-RELATED"/>
    <property type="match status" value="1"/>
</dbReference>
<dbReference type="Pfam" id="PF17132">
    <property type="entry name" value="Glyco_hydro_106"/>
    <property type="match status" value="1"/>
</dbReference>
<accession>A0A9P6G7G9</accession>
<reference evidence="1" key="1">
    <citation type="journal article" date="2020" name="Mol. Plant Microbe Interact.">
        <title>Genome Sequence of the Biocontrol Agent Coniothyrium minitans strain Conio (IMI 134523).</title>
        <authorList>
            <person name="Patel D."/>
            <person name="Shittu T.A."/>
            <person name="Baroncelli R."/>
            <person name="Muthumeenakshi S."/>
            <person name="Osborne T.H."/>
            <person name="Janganan T.K."/>
            <person name="Sreenivasaprasad S."/>
        </authorList>
    </citation>
    <scope>NUCLEOTIDE SEQUENCE</scope>
    <source>
        <strain evidence="1">Conio</strain>
    </source>
</reference>
<comment type="caution">
    <text evidence="1">The sequence shown here is derived from an EMBL/GenBank/DDBJ whole genome shotgun (WGS) entry which is preliminary data.</text>
</comment>
<dbReference type="PANTHER" id="PTHR36848:SF2">
    <property type="entry name" value="SECRETED PROTEIN"/>
    <property type="match status" value="1"/>
</dbReference>
<sequence>PYYLYGQREETYRRNGAEVVPDLPDWSKYSFGTDAFVDKFRDSLEAGQDAGILLDYVLGPNQGQGIPSEPGTPGLALELLMGQATIAPHGNFNTLIPQAQQPSSYILSGLSFMHSLEQFGTPNLTAVIAYQTEDSISNGTVHLVQSTFIDLTSLIPENNTLFWSPPDSSKIWRVFSFWEAYTNQRTCDGGPNATSFLGNGSWTVDHFSKIGASWVTEFWDQHLLSGPKVAELLHDVGNYAWEDSMEILAALYWTPGLTDRFKNASGYDLLPAHGPTRIPYAPHYQIEYRTALNNGYQEYLEHLQNWSHSIGNEFSTQPAYNLPLQAVRSHTVGHPELLTASSSATSPLWTHQRVNGFQELTDVYRQFAGPAHLANRQVISTELGAVRTPPYWLSVPNLLQKTKRSFAGGFTMNVIHGFPTLAPYANTTWPGYTPFIYKFTDMWNPIQPAWQHLKDTLDFLGRNQWVLQQGQPKVDIALYAFATPWTIVSRYNSNNLRDRGYTYDYLRPDNLASADAFVKDSRLGIPEYKAIIFSNQTVATTESVEALTNFAVQGLKIIFVGSLPNQSYPVDAASQESFNSAMEHLLSGPSVYRADSIELLPALLRQVGVEPRVALGCTPSAVYTVYRATDDVDYIYFFNDQDNSPRCGATVEATGVAPYVYDAYTANETLIIALHRNVPQAACTLAQTSPYIRSVSASGANLHAVMTHSPYTLTTSTGKTRHVKASLPQPTNLTTWNLTVEDWHSAPDRFAIENEITTHNYSNVPLVPWNEISAALQPVSGIGCYTTTFAPPSQADFAALVGCLTLPLVQHTARVFLDGAWLGPIDPVHPAVPLPGLEKGRQYELRVDVSTTLFNRVKAEADQVWMVGQVASRENERYGSAPYEAYGLVGEVSIEWEYGVEVGC</sequence>
<proteinExistence type="predicted"/>
<name>A0A9P6G7G9_9PLEO</name>
<gene>
    <name evidence="1" type="ORF">PMIN01_12844</name>
</gene>